<evidence type="ECO:0000313" key="2">
    <source>
        <dbReference type="EMBL" id="MDP9925592.1"/>
    </source>
</evidence>
<dbReference type="Pfam" id="PF08378">
    <property type="entry name" value="NERD"/>
    <property type="match status" value="1"/>
</dbReference>
<feature type="domain" description="NERD" evidence="1">
    <location>
        <begin position="301"/>
        <end position="394"/>
    </location>
</feature>
<name>A0AAW8E321_9BURK</name>
<dbReference type="Gene3D" id="3.10.450.50">
    <property type="match status" value="1"/>
</dbReference>
<dbReference type="InterPro" id="IPR011528">
    <property type="entry name" value="NERD"/>
</dbReference>
<gene>
    <name evidence="2" type="ORF">J2W25_004635</name>
</gene>
<dbReference type="RefSeq" id="WP_307637812.1">
    <property type="nucleotide sequence ID" value="NZ_JAUSRR010000008.1"/>
</dbReference>
<sequence>MAKTMRTEQEIFDELAGLCASPGYAHAIAYLCSRDNMIRYSGEMKAEDMQHLFSKSRLIRTETSTLIGLMLKNPIDYTLPAPPVLEKYIEATEALLEEIHHTMTASFWQDIDPAKIAEPGFNPFTNGAALREPIFYGGESAYSFQYRDFSPAKYANDDPWLLANKGFSVQVARNVVLAVSRLQDEKSIRIMRAMHGTPQETWTFLPGNAFSVQEVADFGHIDPTIVDKVLSAFAVPPGAHNEQFKALHDFNVANASPLIRMPDGNFLLFHIYSLVEALYEAPFYWMGADKAYVSTAMQNRGVFTEQFAVERLRQVFGSENVLANIDIYESKDTKLAEIDVLVLFGNRALVLQAKSKRLTLEARRGNDLQIKDDFKKSIQDSSDQAYRCAKLIEEGKCTLKDAAGNAVTLPTGLKRIYVICLISDHYPALSFQARQFLKFAATDTISPPFVMDVFALDAMTEMLSSPLHFLSYVDRRTGYTDKLMASHELTILSYHLKQNLWVDDEHDMVMLEDDISADLDLAMLVRREGIPGKGTPEGILTRFSATALGRMVKAIGARPDPATIDLGFTLLTLGEDTVLEVSAGIDQLAKQGIADGKNHDVTVGLGSGGTGLTIHCNDDPIEVAGPTLQRHCHARKYTEHAQTWFGVCVRPSDQALRFGLNLDFPWEQDDAMDALTKNMGKPGNLRALLREAAKARVKVGRNAPCPCGSGKKYKKCCFG</sequence>
<dbReference type="PANTHER" id="PTHR33747">
    <property type="entry name" value="UPF0225 PROTEIN SCO1677"/>
    <property type="match status" value="1"/>
</dbReference>
<evidence type="ECO:0000259" key="1">
    <source>
        <dbReference type="Pfam" id="PF08378"/>
    </source>
</evidence>
<dbReference type="InterPro" id="IPR004027">
    <property type="entry name" value="SEC_C_motif"/>
</dbReference>
<accession>A0AAW8E321</accession>
<organism evidence="2 3">
    <name type="scientific">Variovorax boronicumulans</name>
    <dbReference type="NCBI Taxonomy" id="436515"/>
    <lineage>
        <taxon>Bacteria</taxon>
        <taxon>Pseudomonadati</taxon>
        <taxon>Pseudomonadota</taxon>
        <taxon>Betaproteobacteria</taxon>
        <taxon>Burkholderiales</taxon>
        <taxon>Comamonadaceae</taxon>
        <taxon>Variovorax</taxon>
    </lineage>
</organism>
<comment type="caution">
    <text evidence="2">The sequence shown here is derived from an EMBL/GenBank/DDBJ whole genome shotgun (WGS) entry which is preliminary data.</text>
</comment>
<dbReference type="AlphaFoldDB" id="A0AAW8E321"/>
<dbReference type="Pfam" id="PF02810">
    <property type="entry name" value="SEC-C"/>
    <property type="match status" value="1"/>
</dbReference>
<protein>
    <recommendedName>
        <fullName evidence="1">NERD domain-containing protein</fullName>
    </recommendedName>
</protein>
<dbReference type="SUPFAM" id="SSF103642">
    <property type="entry name" value="Sec-C motif"/>
    <property type="match status" value="1"/>
</dbReference>
<dbReference type="EMBL" id="JAUSRR010000008">
    <property type="protein sequence ID" value="MDP9925592.1"/>
    <property type="molecule type" value="Genomic_DNA"/>
</dbReference>
<proteinExistence type="predicted"/>
<reference evidence="2" key="1">
    <citation type="submission" date="2023-07" db="EMBL/GenBank/DDBJ databases">
        <title>Sorghum-associated microbial communities from plants grown in Nebraska, USA.</title>
        <authorList>
            <person name="Schachtman D."/>
        </authorList>
    </citation>
    <scope>NUCLEOTIDE SEQUENCE</scope>
    <source>
        <strain evidence="2">DS2795</strain>
    </source>
</reference>
<evidence type="ECO:0000313" key="3">
    <source>
        <dbReference type="Proteomes" id="UP001244295"/>
    </source>
</evidence>
<dbReference type="PANTHER" id="PTHR33747:SF1">
    <property type="entry name" value="ADENYLATE CYCLASE-ASSOCIATED CAP C-TERMINAL DOMAIN-CONTAINING PROTEIN"/>
    <property type="match status" value="1"/>
</dbReference>
<dbReference type="Proteomes" id="UP001244295">
    <property type="component" value="Unassembled WGS sequence"/>
</dbReference>